<dbReference type="EMBL" id="CP001390">
    <property type="protein sequence ID" value="ACM20827.1"/>
    <property type="molecule type" value="Genomic_DNA"/>
</dbReference>
<dbReference type="Proteomes" id="UP000007721">
    <property type="component" value="Chromosome"/>
</dbReference>
<accession>B9M047</accession>
<dbReference type="OrthoDB" id="5395048at2"/>
<reference evidence="9 10" key="1">
    <citation type="submission" date="2009-01" db="EMBL/GenBank/DDBJ databases">
        <title>Complete sequence of Geobacter sp. FRC-32.</title>
        <authorList>
            <consortium name="US DOE Joint Genome Institute"/>
            <person name="Lucas S."/>
            <person name="Copeland A."/>
            <person name="Lapidus A."/>
            <person name="Glavina del Rio T."/>
            <person name="Dalin E."/>
            <person name="Tice H."/>
            <person name="Bruce D."/>
            <person name="Goodwin L."/>
            <person name="Pitluck S."/>
            <person name="Saunders E."/>
            <person name="Brettin T."/>
            <person name="Detter J.C."/>
            <person name="Han C."/>
            <person name="Larimer F."/>
            <person name="Land M."/>
            <person name="Hauser L."/>
            <person name="Kyrpides N."/>
            <person name="Ovchinnikova G."/>
            <person name="Kostka J."/>
            <person name="Richardson P."/>
        </authorList>
    </citation>
    <scope>NUCLEOTIDE SEQUENCE [LARGE SCALE GENOMIC DNA]</scope>
    <source>
        <strain evidence="10">DSM 22248 / JCM 15807 / FRC-32</strain>
    </source>
</reference>
<evidence type="ECO:0000313" key="9">
    <source>
        <dbReference type="EMBL" id="ACM20827.1"/>
    </source>
</evidence>
<feature type="transmembrane region" description="Helical" evidence="7">
    <location>
        <begin position="223"/>
        <end position="243"/>
    </location>
</feature>
<dbReference type="AlphaFoldDB" id="B9M047"/>
<evidence type="ECO:0000256" key="1">
    <source>
        <dbReference type="ARBA" id="ARBA00004651"/>
    </source>
</evidence>
<dbReference type="Gene3D" id="1.10.1760.20">
    <property type="match status" value="1"/>
</dbReference>
<name>B9M047_GEODF</name>
<feature type="transmembrane region" description="Helical" evidence="7">
    <location>
        <begin position="104"/>
        <end position="127"/>
    </location>
</feature>
<dbReference type="HOGENOM" id="CLU_052508_0_1_7"/>
<feature type="transmembrane region" description="Helical" evidence="7">
    <location>
        <begin position="315"/>
        <end position="335"/>
    </location>
</feature>
<feature type="transmembrane region" description="Helical" evidence="7">
    <location>
        <begin position="39"/>
        <end position="60"/>
    </location>
</feature>
<dbReference type="PANTHER" id="PTHR34229:SF1">
    <property type="entry name" value="METAL TRANSPORT PROTEIN HI_1621-RELATED"/>
    <property type="match status" value="1"/>
</dbReference>
<keyword evidence="6 7" id="KW-0472">Membrane</keyword>
<evidence type="ECO:0000256" key="3">
    <source>
        <dbReference type="ARBA" id="ARBA00022475"/>
    </source>
</evidence>
<comment type="subcellular location">
    <subcellularLocation>
        <location evidence="1">Cell membrane</location>
        <topology evidence="1">Multi-pass membrane protein</topology>
    </subcellularLocation>
</comment>
<protein>
    <submittedName>
        <fullName evidence="9">Nickel ABC transporter, membrane protein NikMN</fullName>
    </submittedName>
</protein>
<feature type="transmembrane region" description="Helical" evidence="7">
    <location>
        <begin position="139"/>
        <end position="161"/>
    </location>
</feature>
<dbReference type="Pfam" id="PF13190">
    <property type="entry name" value="PDGLE"/>
    <property type="match status" value="1"/>
</dbReference>
<dbReference type="eggNOG" id="COG0310">
    <property type="taxonomic scope" value="Bacteria"/>
</dbReference>
<dbReference type="RefSeq" id="WP_012647556.1">
    <property type="nucleotide sequence ID" value="NC_011979.1"/>
</dbReference>
<keyword evidence="10" id="KW-1185">Reference proteome</keyword>
<dbReference type="STRING" id="316067.Geob_2474"/>
<evidence type="ECO:0000256" key="4">
    <source>
        <dbReference type="ARBA" id="ARBA00022692"/>
    </source>
</evidence>
<proteinExistence type="predicted"/>
<dbReference type="KEGG" id="geo:Geob_2474"/>
<keyword evidence="2" id="KW-0813">Transport</keyword>
<organism evidence="9 10">
    <name type="scientific">Geotalea daltonii (strain DSM 22248 / JCM 15807 / FRC-32)</name>
    <name type="common">Geobacter daltonii</name>
    <dbReference type="NCBI Taxonomy" id="316067"/>
    <lineage>
        <taxon>Bacteria</taxon>
        <taxon>Pseudomonadati</taxon>
        <taxon>Thermodesulfobacteriota</taxon>
        <taxon>Desulfuromonadia</taxon>
        <taxon>Geobacterales</taxon>
        <taxon>Geobacteraceae</taxon>
        <taxon>Geotalea</taxon>
    </lineage>
</organism>
<dbReference type="GO" id="GO:0005886">
    <property type="term" value="C:plasma membrane"/>
    <property type="evidence" value="ECO:0007669"/>
    <property type="project" value="UniProtKB-SubCell"/>
</dbReference>
<dbReference type="InterPro" id="IPR002751">
    <property type="entry name" value="CbiM/NikMN"/>
</dbReference>
<keyword evidence="3" id="KW-1003">Cell membrane</keyword>
<dbReference type="PANTHER" id="PTHR34229">
    <property type="entry name" value="METAL TRANSPORT PROTEIN HI_1621-RELATED"/>
    <property type="match status" value="1"/>
</dbReference>
<dbReference type="GO" id="GO:0000041">
    <property type="term" value="P:transition metal ion transport"/>
    <property type="evidence" value="ECO:0007669"/>
    <property type="project" value="InterPro"/>
</dbReference>
<feature type="transmembrane region" description="Helical" evidence="7">
    <location>
        <begin position="173"/>
        <end position="203"/>
    </location>
</feature>
<sequence length="342" mass="35577">MHMADALVSPAVGGTTWLVTAGAIAHAARRLGRDADERIVPLMGALGAFVFTVQMINFSIPGTGSSGHLVGGVLLAALLGPHGAFLAIASILVVQALVFADGGLLSLGCNILNLGFIPSYLAYPFIYKSIAYGFPGRSRIALAAVAAAVFSLVLGALAVVVETSLSQVSALPFLPFIALMLPVHLAIGVVEGMVTAALLSWLLQARPDLMRSDRFHTSFGLPLSRRLLMPVLGATIIIGGVLFRHGSERPDGLEWAMAKVAGQKELQGKDGDMHRAFARIQEKTALFPGYTIGSHPATGHGIGGNGDTEKKGDGAAGVVGGAITLIAIFSVGVIVNRRRCDR</sequence>
<evidence type="ECO:0000256" key="7">
    <source>
        <dbReference type="SAM" id="Phobius"/>
    </source>
</evidence>
<gene>
    <name evidence="9" type="primary">nikMN-2</name>
    <name evidence="9" type="ordered locus">Geob_2474</name>
</gene>
<keyword evidence="5 7" id="KW-1133">Transmembrane helix</keyword>
<dbReference type="Pfam" id="PF01891">
    <property type="entry name" value="CbiM"/>
    <property type="match status" value="1"/>
</dbReference>
<keyword evidence="4 7" id="KW-0812">Transmembrane</keyword>
<evidence type="ECO:0000256" key="5">
    <source>
        <dbReference type="ARBA" id="ARBA00022989"/>
    </source>
</evidence>
<evidence type="ECO:0000256" key="2">
    <source>
        <dbReference type="ARBA" id="ARBA00022448"/>
    </source>
</evidence>
<dbReference type="InterPro" id="IPR025937">
    <property type="entry name" value="PDGLE_dom"/>
</dbReference>
<evidence type="ECO:0000313" key="10">
    <source>
        <dbReference type="Proteomes" id="UP000007721"/>
    </source>
</evidence>
<feature type="domain" description="PDGLE" evidence="8">
    <location>
        <begin position="225"/>
        <end position="337"/>
    </location>
</feature>
<evidence type="ECO:0000259" key="8">
    <source>
        <dbReference type="Pfam" id="PF13190"/>
    </source>
</evidence>
<feature type="transmembrane region" description="Helical" evidence="7">
    <location>
        <begin position="72"/>
        <end position="98"/>
    </location>
</feature>
<evidence type="ECO:0000256" key="6">
    <source>
        <dbReference type="ARBA" id="ARBA00023136"/>
    </source>
</evidence>